<evidence type="ECO:0000256" key="2">
    <source>
        <dbReference type="ARBA" id="ARBA00022692"/>
    </source>
</evidence>
<dbReference type="Pfam" id="PF00892">
    <property type="entry name" value="EamA"/>
    <property type="match status" value="2"/>
</dbReference>
<evidence type="ECO:0000313" key="8">
    <source>
        <dbReference type="Proteomes" id="UP000078406"/>
    </source>
</evidence>
<proteinExistence type="predicted"/>
<feature type="transmembrane region" description="Helical" evidence="5">
    <location>
        <begin position="283"/>
        <end position="302"/>
    </location>
</feature>
<dbReference type="AlphaFoldDB" id="A0A177Y1S3"/>
<dbReference type="Proteomes" id="UP000078406">
    <property type="component" value="Unassembled WGS sequence"/>
</dbReference>
<feature type="transmembrane region" description="Helical" evidence="5">
    <location>
        <begin position="92"/>
        <end position="113"/>
    </location>
</feature>
<keyword evidence="3 5" id="KW-1133">Transmembrane helix</keyword>
<reference evidence="7 8" key="1">
    <citation type="journal article" date="2016" name="Syst. Appl. Microbiol.">
        <title>Vibrio bivalvicida sp. nov., a novel larval pathogen for bivalve molluscs reared in a hatchery.</title>
        <authorList>
            <person name="Dubert J."/>
            <person name="Romalde J.L."/>
            <person name="Prado S."/>
            <person name="Barja J.L."/>
        </authorList>
    </citation>
    <scope>NUCLEOTIDE SEQUENCE [LARGE SCALE GENOMIC DNA]</scope>
    <source>
        <strain evidence="7 8">605</strain>
    </source>
</reference>
<dbReference type="InterPro" id="IPR000620">
    <property type="entry name" value="EamA_dom"/>
</dbReference>
<feature type="transmembrane region" description="Helical" evidence="5">
    <location>
        <begin position="201"/>
        <end position="223"/>
    </location>
</feature>
<feature type="transmembrane region" description="Helical" evidence="5">
    <location>
        <begin position="170"/>
        <end position="189"/>
    </location>
</feature>
<dbReference type="PANTHER" id="PTHR22911">
    <property type="entry name" value="ACYL-MALONYL CONDENSING ENZYME-RELATED"/>
    <property type="match status" value="1"/>
</dbReference>
<organism evidence="7 8">
    <name type="scientific">Vibrio bivalvicida</name>
    <dbReference type="NCBI Taxonomy" id="1276888"/>
    <lineage>
        <taxon>Bacteria</taxon>
        <taxon>Pseudomonadati</taxon>
        <taxon>Pseudomonadota</taxon>
        <taxon>Gammaproteobacteria</taxon>
        <taxon>Vibrionales</taxon>
        <taxon>Vibrionaceae</taxon>
        <taxon>Vibrio</taxon>
        <taxon>Vibrio oreintalis group</taxon>
    </lineage>
</organism>
<keyword evidence="2 5" id="KW-0812">Transmembrane</keyword>
<feature type="transmembrane region" description="Helical" evidence="5">
    <location>
        <begin position="257"/>
        <end position="277"/>
    </location>
</feature>
<keyword evidence="4 5" id="KW-0472">Membrane</keyword>
<dbReference type="EMBL" id="LLEI02000021">
    <property type="protein sequence ID" value="OAJ94771.1"/>
    <property type="molecule type" value="Genomic_DNA"/>
</dbReference>
<dbReference type="GO" id="GO:0016020">
    <property type="term" value="C:membrane"/>
    <property type="evidence" value="ECO:0007669"/>
    <property type="project" value="UniProtKB-SubCell"/>
</dbReference>
<feature type="transmembrane region" description="Helical" evidence="5">
    <location>
        <begin position="119"/>
        <end position="137"/>
    </location>
</feature>
<dbReference type="InterPro" id="IPR037185">
    <property type="entry name" value="EmrE-like"/>
</dbReference>
<sequence length="312" mass="34073">MSVTQQTINKAKSHPLLEHFSHSLSPVNKGILLALISTALFVIVGVLVRTLSERIDPFQILLFRQVVFVILLFPVIASNIKVLIRPNKVGLHLLRVSGAFVALYFGFLTVSGLPFADATALGFVQVLFVALVSKVFLSETIGFNRVFTIVAGFVGVMLVVQPTFEDANFAYVMFGIVASFGASIAVICVRKVAQTEPKITLLSYQAIFVGLIALVPALYAWVWPTLPDLMLLVLVGLISSVAQWFGVSAYKWAEANVVANVEYVKIIYSLVIGFFLFSEVPDAFAILGSLIILLSAIIPTFISKRILSNSKF</sequence>
<accession>A0A177Y1S3</accession>
<protein>
    <recommendedName>
        <fullName evidence="6">EamA domain-containing protein</fullName>
    </recommendedName>
</protein>
<name>A0A177Y1S3_9VIBR</name>
<comment type="caution">
    <text evidence="7">The sequence shown here is derived from an EMBL/GenBank/DDBJ whole genome shotgun (WGS) entry which is preliminary data.</text>
</comment>
<evidence type="ECO:0000256" key="5">
    <source>
        <dbReference type="SAM" id="Phobius"/>
    </source>
</evidence>
<evidence type="ECO:0000259" key="6">
    <source>
        <dbReference type="Pfam" id="PF00892"/>
    </source>
</evidence>
<dbReference type="PANTHER" id="PTHR22911:SF6">
    <property type="entry name" value="SOLUTE CARRIER FAMILY 35 MEMBER G1"/>
    <property type="match status" value="1"/>
</dbReference>
<feature type="transmembrane region" description="Helical" evidence="5">
    <location>
        <begin position="30"/>
        <end position="48"/>
    </location>
</feature>
<feature type="domain" description="EamA" evidence="6">
    <location>
        <begin position="29"/>
        <end position="160"/>
    </location>
</feature>
<gene>
    <name evidence="7" type="ORF">APB76_05675</name>
</gene>
<feature type="transmembrane region" description="Helical" evidence="5">
    <location>
        <begin position="60"/>
        <end position="80"/>
    </location>
</feature>
<dbReference type="RefSeq" id="WP_049845921.1">
    <property type="nucleotide sequence ID" value="NZ_LLEI02000021.1"/>
</dbReference>
<comment type="subcellular location">
    <subcellularLocation>
        <location evidence="1">Membrane</location>
        <topology evidence="1">Multi-pass membrane protein</topology>
    </subcellularLocation>
</comment>
<feature type="transmembrane region" description="Helical" evidence="5">
    <location>
        <begin position="146"/>
        <end position="164"/>
    </location>
</feature>
<evidence type="ECO:0000256" key="1">
    <source>
        <dbReference type="ARBA" id="ARBA00004141"/>
    </source>
</evidence>
<evidence type="ECO:0000256" key="3">
    <source>
        <dbReference type="ARBA" id="ARBA00022989"/>
    </source>
</evidence>
<evidence type="ECO:0000256" key="4">
    <source>
        <dbReference type="ARBA" id="ARBA00023136"/>
    </source>
</evidence>
<feature type="transmembrane region" description="Helical" evidence="5">
    <location>
        <begin position="229"/>
        <end position="250"/>
    </location>
</feature>
<evidence type="ECO:0000313" key="7">
    <source>
        <dbReference type="EMBL" id="OAJ94771.1"/>
    </source>
</evidence>
<dbReference type="SUPFAM" id="SSF103481">
    <property type="entry name" value="Multidrug resistance efflux transporter EmrE"/>
    <property type="match status" value="2"/>
</dbReference>
<feature type="domain" description="EamA" evidence="6">
    <location>
        <begin position="172"/>
        <end position="298"/>
    </location>
</feature>